<evidence type="ECO:0000313" key="2">
    <source>
        <dbReference type="EMBL" id="GBP05517.1"/>
    </source>
</evidence>
<dbReference type="SUPFAM" id="SSF57756">
    <property type="entry name" value="Retrovirus zinc finger-like domains"/>
    <property type="match status" value="1"/>
</dbReference>
<dbReference type="Pfam" id="PF14223">
    <property type="entry name" value="Retrotran_gag_2"/>
    <property type="match status" value="1"/>
</dbReference>
<gene>
    <name evidence="2" type="ORF">EVAR_91363_1</name>
</gene>
<comment type="caution">
    <text evidence="2">The sequence shown here is derived from an EMBL/GenBank/DDBJ whole genome shotgun (WGS) entry which is preliminary data.</text>
</comment>
<dbReference type="AlphaFoldDB" id="A0A4C1SW37"/>
<organism evidence="2 3">
    <name type="scientific">Eumeta variegata</name>
    <name type="common">Bagworm moth</name>
    <name type="synonym">Eumeta japonica</name>
    <dbReference type="NCBI Taxonomy" id="151549"/>
    <lineage>
        <taxon>Eukaryota</taxon>
        <taxon>Metazoa</taxon>
        <taxon>Ecdysozoa</taxon>
        <taxon>Arthropoda</taxon>
        <taxon>Hexapoda</taxon>
        <taxon>Insecta</taxon>
        <taxon>Pterygota</taxon>
        <taxon>Neoptera</taxon>
        <taxon>Endopterygota</taxon>
        <taxon>Lepidoptera</taxon>
        <taxon>Glossata</taxon>
        <taxon>Ditrysia</taxon>
        <taxon>Tineoidea</taxon>
        <taxon>Psychidae</taxon>
        <taxon>Oiketicinae</taxon>
        <taxon>Eumeta</taxon>
    </lineage>
</organism>
<dbReference type="EMBL" id="BGZK01003912">
    <property type="protein sequence ID" value="GBP05517.1"/>
    <property type="molecule type" value="Genomic_DNA"/>
</dbReference>
<evidence type="ECO:0000256" key="1">
    <source>
        <dbReference type="SAM" id="MobiDB-lite"/>
    </source>
</evidence>
<protein>
    <recommendedName>
        <fullName evidence="4">Retrovirus-related Pol polyprotein from transposon TNT 1-94</fullName>
    </recommendedName>
</protein>
<name>A0A4C1SW37_EUMVA</name>
<proteinExistence type="predicted"/>
<dbReference type="STRING" id="151549.A0A4C1SW37"/>
<dbReference type="Proteomes" id="UP000299102">
    <property type="component" value="Unassembled WGS sequence"/>
</dbReference>
<reference evidence="2 3" key="1">
    <citation type="journal article" date="2019" name="Commun. Biol.">
        <title>The bagworm genome reveals a unique fibroin gene that provides high tensile strength.</title>
        <authorList>
            <person name="Kono N."/>
            <person name="Nakamura H."/>
            <person name="Ohtoshi R."/>
            <person name="Tomita M."/>
            <person name="Numata K."/>
            <person name="Arakawa K."/>
        </authorList>
    </citation>
    <scope>NUCLEOTIDE SEQUENCE [LARGE SCALE GENOMIC DNA]</scope>
</reference>
<feature type="compositionally biased region" description="Low complexity" evidence="1">
    <location>
        <begin position="162"/>
        <end position="176"/>
    </location>
</feature>
<dbReference type="OrthoDB" id="2783063at2759"/>
<accession>A0A4C1SW37</accession>
<feature type="region of interest" description="Disordered" evidence="1">
    <location>
        <begin position="160"/>
        <end position="179"/>
    </location>
</feature>
<dbReference type="GO" id="GO:0008270">
    <property type="term" value="F:zinc ion binding"/>
    <property type="evidence" value="ECO:0007669"/>
    <property type="project" value="InterPro"/>
</dbReference>
<dbReference type="InterPro" id="IPR036875">
    <property type="entry name" value="Znf_CCHC_sf"/>
</dbReference>
<keyword evidence="3" id="KW-1185">Reference proteome</keyword>
<dbReference type="GO" id="GO:0003676">
    <property type="term" value="F:nucleic acid binding"/>
    <property type="evidence" value="ECO:0007669"/>
    <property type="project" value="InterPro"/>
</dbReference>
<sequence length="264" mass="30381">MEEKPTGYGPRRILGLWSTNCEERPIADEIAKWKTKDEKAISTIILSVSSMQISYIRNFKSAKESWNTLLERIRNFSSTVEKLAETGIVLQEELFAVMLLASLPQSYENFVLKLETRDDLPKLSASKIKLMEEGESRKVNQSVSNDGDVQAFMTSNMKTKKYNNNQSNKNSFVNNDKNNRYAAKPKQNFKCGRRGHYAAECRSKQQNSTRKETRTHTLYLQQQIVKSLCLEEYKALLQNNTWELCDLPPNQKTGMQMGICIENE</sequence>
<evidence type="ECO:0008006" key="4">
    <source>
        <dbReference type="Google" id="ProtNLM"/>
    </source>
</evidence>
<evidence type="ECO:0000313" key="3">
    <source>
        <dbReference type="Proteomes" id="UP000299102"/>
    </source>
</evidence>